<evidence type="ECO:0000259" key="1">
    <source>
        <dbReference type="Pfam" id="PF07969"/>
    </source>
</evidence>
<dbReference type="PANTHER" id="PTHR22642:SF2">
    <property type="entry name" value="PROTEIN LONG AFTER FAR-RED 3"/>
    <property type="match status" value="1"/>
</dbReference>
<dbReference type="InterPro" id="IPR013108">
    <property type="entry name" value="Amidohydro_3"/>
</dbReference>
<sequence>ADYKGYGTLSDEEVLAGIMKAEQDDMQLLAHCNGDMACGQYLNQLEAAYRILGEKKGNTSYPGDIRPVMIHAQLLSPDQLPKVKELKVIPSFFLAHVYHWGDVHVRNFGIKRASHISPAGLALKEGILFTLHQDSPVIRPDMLETLWCAVNRETKGGMVLGREECLPVWEALKALTINGAYQYFEENEKGSIVNGKVADFVILDRNPMSVDPEAIRDIRVLATIKEDRLIWKRQTQGMDGHAE</sequence>
<feature type="domain" description="Amidohydrolase 3" evidence="1">
    <location>
        <begin position="4"/>
        <end position="228"/>
    </location>
</feature>
<comment type="caution">
    <text evidence="2">The sequence shown here is derived from an EMBL/GenBank/DDBJ whole genome shotgun (WGS) entry which is preliminary data.</text>
</comment>
<dbReference type="SUPFAM" id="SSF51556">
    <property type="entry name" value="Metallo-dependent hydrolases"/>
    <property type="match status" value="1"/>
</dbReference>
<dbReference type="Pfam" id="PF07969">
    <property type="entry name" value="Amidohydro_3"/>
    <property type="match status" value="1"/>
</dbReference>
<gene>
    <name evidence="2" type="ORF">WMQ36_10330</name>
</gene>
<proteinExistence type="predicted"/>
<dbReference type="InterPro" id="IPR011059">
    <property type="entry name" value="Metal-dep_hydrolase_composite"/>
</dbReference>
<dbReference type="SUPFAM" id="SSF51338">
    <property type="entry name" value="Composite domain of metallo-dependent hydrolases"/>
    <property type="match status" value="1"/>
</dbReference>
<organism evidence="2 3">
    <name type="scientific">Enterocloster hominis</name>
    <name type="common">ex Hitch et al. 2024</name>
    <dbReference type="NCBI Taxonomy" id="1917870"/>
    <lineage>
        <taxon>Bacteria</taxon>
        <taxon>Bacillati</taxon>
        <taxon>Bacillota</taxon>
        <taxon>Clostridia</taxon>
        <taxon>Lachnospirales</taxon>
        <taxon>Lachnospiraceae</taxon>
        <taxon>Enterocloster</taxon>
    </lineage>
</organism>
<accession>A0ABV1D8B9</accession>
<dbReference type="Gene3D" id="2.30.40.10">
    <property type="entry name" value="Urease, subunit C, domain 1"/>
    <property type="match status" value="1"/>
</dbReference>
<name>A0ABV1D8B9_9FIRM</name>
<evidence type="ECO:0000313" key="2">
    <source>
        <dbReference type="EMBL" id="MEQ2425369.1"/>
    </source>
</evidence>
<dbReference type="PANTHER" id="PTHR22642">
    <property type="entry name" value="IMIDAZOLONEPROPIONASE"/>
    <property type="match status" value="1"/>
</dbReference>
<reference evidence="2 3" key="1">
    <citation type="submission" date="2024-03" db="EMBL/GenBank/DDBJ databases">
        <title>Human intestinal bacterial collection.</title>
        <authorList>
            <person name="Pauvert C."/>
            <person name="Hitch T.C.A."/>
            <person name="Clavel T."/>
        </authorList>
    </citation>
    <scope>NUCLEOTIDE SEQUENCE [LARGE SCALE GENOMIC DNA]</scope>
    <source>
        <strain evidence="2 3">CLA-SR-H021</strain>
    </source>
</reference>
<dbReference type="Gene3D" id="3.20.20.140">
    <property type="entry name" value="Metal-dependent hydrolases"/>
    <property type="match status" value="1"/>
</dbReference>
<protein>
    <submittedName>
        <fullName evidence="2">Amidohydrolase family protein</fullName>
    </submittedName>
</protein>
<evidence type="ECO:0000313" key="3">
    <source>
        <dbReference type="Proteomes" id="UP001454086"/>
    </source>
</evidence>
<dbReference type="Proteomes" id="UP001454086">
    <property type="component" value="Unassembled WGS sequence"/>
</dbReference>
<dbReference type="RefSeq" id="WP_349118166.1">
    <property type="nucleotide sequence ID" value="NZ_JBBMFM010000030.1"/>
</dbReference>
<dbReference type="EMBL" id="JBBMFM010000030">
    <property type="protein sequence ID" value="MEQ2425369.1"/>
    <property type="molecule type" value="Genomic_DNA"/>
</dbReference>
<keyword evidence="3" id="KW-1185">Reference proteome</keyword>
<feature type="non-terminal residue" evidence="2">
    <location>
        <position position="1"/>
    </location>
</feature>
<dbReference type="InterPro" id="IPR032466">
    <property type="entry name" value="Metal_Hydrolase"/>
</dbReference>